<dbReference type="EMBL" id="CAJJDN010000088">
    <property type="protein sequence ID" value="CAD8107434.1"/>
    <property type="molecule type" value="Genomic_DNA"/>
</dbReference>
<gene>
    <name evidence="2" type="ORF">PSON_ATCC_30995.1.T0880286</name>
</gene>
<dbReference type="PANTHER" id="PTHR45333">
    <property type="entry name" value="MEMBRANE PROTEIN-RELATED"/>
    <property type="match status" value="1"/>
</dbReference>
<keyword evidence="1" id="KW-0853">WD repeat</keyword>
<dbReference type="SMART" id="SM00320">
    <property type="entry name" value="WD40"/>
    <property type="match status" value="1"/>
</dbReference>
<evidence type="ECO:0000256" key="1">
    <source>
        <dbReference type="PROSITE-ProRule" id="PRU00221"/>
    </source>
</evidence>
<proteinExistence type="predicted"/>
<dbReference type="PROSITE" id="PS50082">
    <property type="entry name" value="WD_REPEATS_2"/>
    <property type="match status" value="2"/>
</dbReference>
<dbReference type="Pfam" id="PF00400">
    <property type="entry name" value="WD40"/>
    <property type="match status" value="1"/>
</dbReference>
<dbReference type="OrthoDB" id="312140at2759"/>
<dbReference type="PROSITE" id="PS00678">
    <property type="entry name" value="WD_REPEATS_1"/>
    <property type="match status" value="2"/>
</dbReference>
<reference evidence="2" key="1">
    <citation type="submission" date="2021-01" db="EMBL/GenBank/DDBJ databases">
        <authorList>
            <consortium name="Genoscope - CEA"/>
            <person name="William W."/>
        </authorList>
    </citation>
    <scope>NUCLEOTIDE SEQUENCE</scope>
</reference>
<sequence length="159" mass="17962">MLINILSTNFALTSGNFDNSIHLWDVKTGQQKAKLDGHSRKVLSVCFSPDVTTLASGRGDQSIRLWDVKTGKPINQTDNRYSKILAQFYTPLFYNSQLPQSIINHPKLIISSEPTFYAQGALILNGQFLTHQGYDLKHLIKTQGGYFLESNLELFQKKN</sequence>
<accession>A0A8S1PWG2</accession>
<evidence type="ECO:0000313" key="2">
    <source>
        <dbReference type="EMBL" id="CAD8107434.1"/>
    </source>
</evidence>
<protein>
    <submittedName>
        <fullName evidence="2">Uncharacterized protein</fullName>
    </submittedName>
</protein>
<dbReference type="InterPro" id="IPR019775">
    <property type="entry name" value="WD40_repeat_CS"/>
</dbReference>
<comment type="caution">
    <text evidence="2">The sequence shown here is derived from an EMBL/GenBank/DDBJ whole genome shotgun (WGS) entry which is preliminary data.</text>
</comment>
<keyword evidence="3" id="KW-1185">Reference proteome</keyword>
<feature type="repeat" description="WD" evidence="1">
    <location>
        <begin position="12"/>
        <end position="34"/>
    </location>
</feature>
<dbReference type="AlphaFoldDB" id="A0A8S1PWG2"/>
<feature type="repeat" description="WD" evidence="1">
    <location>
        <begin position="35"/>
        <end position="76"/>
    </location>
</feature>
<dbReference type="PROSITE" id="PS50294">
    <property type="entry name" value="WD_REPEATS_REGION"/>
    <property type="match status" value="1"/>
</dbReference>
<dbReference type="InterPro" id="IPR001680">
    <property type="entry name" value="WD40_rpt"/>
</dbReference>
<dbReference type="Proteomes" id="UP000692954">
    <property type="component" value="Unassembled WGS sequence"/>
</dbReference>
<dbReference type="PANTHER" id="PTHR45333:SF1">
    <property type="entry name" value="CHROMOSOME UNDETERMINED SCAFFOLD_625, WHOLE GENOME SHOTGUN SEQUENCE"/>
    <property type="match status" value="1"/>
</dbReference>
<evidence type="ECO:0000313" key="3">
    <source>
        <dbReference type="Proteomes" id="UP000692954"/>
    </source>
</evidence>
<name>A0A8S1PWG2_9CILI</name>
<organism evidence="2 3">
    <name type="scientific">Paramecium sonneborni</name>
    <dbReference type="NCBI Taxonomy" id="65129"/>
    <lineage>
        <taxon>Eukaryota</taxon>
        <taxon>Sar</taxon>
        <taxon>Alveolata</taxon>
        <taxon>Ciliophora</taxon>
        <taxon>Intramacronucleata</taxon>
        <taxon>Oligohymenophorea</taxon>
        <taxon>Peniculida</taxon>
        <taxon>Parameciidae</taxon>
        <taxon>Paramecium</taxon>
    </lineage>
</organism>